<name>A0A1Q6R7B1_9FIRM</name>
<comment type="caution">
    <text evidence="3">The sequence shown here is derived from an EMBL/GenBank/DDBJ whole genome shotgun (WGS) entry which is preliminary data.</text>
</comment>
<dbReference type="GO" id="GO:0030435">
    <property type="term" value="P:sporulation resulting in formation of a cellular spore"/>
    <property type="evidence" value="ECO:0007669"/>
    <property type="project" value="InterPro"/>
</dbReference>
<feature type="signal peptide" evidence="1">
    <location>
        <begin position="1"/>
        <end position="23"/>
    </location>
</feature>
<feature type="domain" description="Sporulation stage II protein D amidase enhancer LytB N-terminal" evidence="2">
    <location>
        <begin position="113"/>
        <end position="202"/>
    </location>
</feature>
<dbReference type="RefSeq" id="WP_303679584.1">
    <property type="nucleotide sequence ID" value="NZ_DBFZQJ010000217.1"/>
</dbReference>
<keyword evidence="1" id="KW-0732">Signal</keyword>
<proteinExistence type="predicted"/>
<gene>
    <name evidence="3" type="ORF">BHW43_03960</name>
</gene>
<reference evidence="3 4" key="1">
    <citation type="journal article" date="2016" name="Nat. Biotechnol.">
        <title>Measurement of bacterial replication rates in microbial communities.</title>
        <authorList>
            <person name="Brown C.T."/>
            <person name="Olm M.R."/>
            <person name="Thomas B.C."/>
            <person name="Banfield J.F."/>
        </authorList>
    </citation>
    <scope>NUCLEOTIDE SEQUENCE [LARGE SCALE GENOMIC DNA]</scope>
    <source>
        <strain evidence="3">46_33</strain>
    </source>
</reference>
<sequence>MLRKLLILAVLLFTFIFASAAAAAEQIRVGIVVGQATAELSCEDEFTVRDSYGKTTTMPKGKYFIHAQQGKLFFDDNNVFGNEAVVAAAAGKKSPQINKRSYKGDFQLQAEQGNKLLVVNRLPLEDYLASVLPAKTMSVWPDEVIKAQAVAARSYALYKMQHSGKAYALLATDRELPYGGIGKRIEKDAVTKLIQATKGQYLVDAYGRAIEAVTTSSSGGRTESALNLRGTTVSYLQSVDDYDSDSPEYTWESRIAPALLESLAAQRGYTTGKLTSIRLSPLDDAGVDRTPTGRVKYIILSGEAGAVKISGSELLDLLGLNSTLFDIETGTPVPETLNVPIEDHYGMEIGSKDIGIKVNESKKPVWKNLVRSYHLLGGGKEEKIIFRGKGKGSGLGLSAWGARGMVNADAKATYKTILAHYYPGTQLVR</sequence>
<dbReference type="STRING" id="626940.BHW43_03960"/>
<dbReference type="Pfam" id="PF08486">
    <property type="entry name" value="SpoIID"/>
    <property type="match status" value="1"/>
</dbReference>
<evidence type="ECO:0000313" key="3">
    <source>
        <dbReference type="EMBL" id="OLA38257.1"/>
    </source>
</evidence>
<protein>
    <recommendedName>
        <fullName evidence="2">Sporulation stage II protein D amidase enhancer LytB N-terminal domain-containing protein</fullName>
    </recommendedName>
</protein>
<dbReference type="AlphaFoldDB" id="A0A1Q6R7B1"/>
<evidence type="ECO:0000256" key="1">
    <source>
        <dbReference type="SAM" id="SignalP"/>
    </source>
</evidence>
<dbReference type="Proteomes" id="UP000186777">
    <property type="component" value="Unassembled WGS sequence"/>
</dbReference>
<evidence type="ECO:0000259" key="2">
    <source>
        <dbReference type="Pfam" id="PF08486"/>
    </source>
</evidence>
<feature type="chain" id="PRO_5012254304" description="Sporulation stage II protein D amidase enhancer LytB N-terminal domain-containing protein" evidence="1">
    <location>
        <begin position="24"/>
        <end position="429"/>
    </location>
</feature>
<dbReference type="InterPro" id="IPR013693">
    <property type="entry name" value="SpoIID/LytB_N"/>
</dbReference>
<dbReference type="InterPro" id="IPR013486">
    <property type="entry name" value="SpoIID/LytB"/>
</dbReference>
<dbReference type="NCBIfam" id="TIGR02669">
    <property type="entry name" value="SpoIID_LytB"/>
    <property type="match status" value="1"/>
</dbReference>
<organism evidence="3 4">
    <name type="scientific">Phascolarctobacterium succinatutens</name>
    <dbReference type="NCBI Taxonomy" id="626940"/>
    <lineage>
        <taxon>Bacteria</taxon>
        <taxon>Bacillati</taxon>
        <taxon>Bacillota</taxon>
        <taxon>Negativicutes</taxon>
        <taxon>Acidaminococcales</taxon>
        <taxon>Acidaminococcaceae</taxon>
        <taxon>Phascolarctobacterium</taxon>
    </lineage>
</organism>
<evidence type="ECO:0000313" key="4">
    <source>
        <dbReference type="Proteomes" id="UP000186777"/>
    </source>
</evidence>
<accession>A0A1Q6R7B1</accession>
<dbReference type="EMBL" id="MNTG01000024">
    <property type="protein sequence ID" value="OLA38257.1"/>
    <property type="molecule type" value="Genomic_DNA"/>
</dbReference>